<evidence type="ECO:0000256" key="1">
    <source>
        <dbReference type="SAM" id="Phobius"/>
    </source>
</evidence>
<proteinExistence type="predicted"/>
<feature type="non-terminal residue" evidence="2">
    <location>
        <position position="1"/>
    </location>
</feature>
<name>A0A165E6Y8_9BASI</name>
<dbReference type="STRING" id="1353952.A0A165E6Y8"/>
<gene>
    <name evidence="2" type="ORF">CALCODRAFT_421750</name>
</gene>
<feature type="transmembrane region" description="Helical" evidence="1">
    <location>
        <begin position="234"/>
        <end position="258"/>
    </location>
</feature>
<keyword evidence="1" id="KW-0472">Membrane</keyword>
<dbReference type="InParanoid" id="A0A165E6Y8"/>
<dbReference type="EMBL" id="KV424019">
    <property type="protein sequence ID" value="KZT54232.1"/>
    <property type="molecule type" value="Genomic_DNA"/>
</dbReference>
<evidence type="ECO:0000313" key="2">
    <source>
        <dbReference type="EMBL" id="KZT54232.1"/>
    </source>
</evidence>
<dbReference type="Proteomes" id="UP000076842">
    <property type="component" value="Unassembled WGS sequence"/>
</dbReference>
<sequence length="277" mass="29547">LLPFALLLPRASAGSTQQGNPCNPLNTHLNPANKQLTGDCDSTAFCSSNTTGYSLPDGSVGVCRAKGCRRDEYPFGYDSSSYIPPRCPSGQFCPDEEDACQPLVALGAPCQLNRDDECLPPPSSLSQQLASPRNVDGAICLNFRCLWANVTGGQACEVENTVYTGYYAGGGTFYDVVSRDNCATGWYCDGVSRVCVATAQAGGACSADKECDSYNCLPTGLCGSTADSPSTVPAYIWVIVALGIALSAALTSLALYILHRRARARMQRQREEYWAEQ</sequence>
<protein>
    <submittedName>
        <fullName evidence="2">Uncharacterized protein</fullName>
    </submittedName>
</protein>
<keyword evidence="3" id="KW-1185">Reference proteome</keyword>
<dbReference type="OrthoDB" id="195231at2759"/>
<keyword evidence="1" id="KW-0812">Transmembrane</keyword>
<dbReference type="AlphaFoldDB" id="A0A165E6Y8"/>
<accession>A0A165E6Y8</accession>
<feature type="non-terminal residue" evidence="2">
    <location>
        <position position="277"/>
    </location>
</feature>
<keyword evidence="1" id="KW-1133">Transmembrane helix</keyword>
<evidence type="ECO:0000313" key="3">
    <source>
        <dbReference type="Proteomes" id="UP000076842"/>
    </source>
</evidence>
<reference evidence="2 3" key="1">
    <citation type="journal article" date="2016" name="Mol. Biol. Evol.">
        <title>Comparative Genomics of Early-Diverging Mushroom-Forming Fungi Provides Insights into the Origins of Lignocellulose Decay Capabilities.</title>
        <authorList>
            <person name="Nagy L.G."/>
            <person name="Riley R."/>
            <person name="Tritt A."/>
            <person name="Adam C."/>
            <person name="Daum C."/>
            <person name="Floudas D."/>
            <person name="Sun H."/>
            <person name="Yadav J.S."/>
            <person name="Pangilinan J."/>
            <person name="Larsson K.H."/>
            <person name="Matsuura K."/>
            <person name="Barry K."/>
            <person name="Labutti K."/>
            <person name="Kuo R."/>
            <person name="Ohm R.A."/>
            <person name="Bhattacharya S.S."/>
            <person name="Shirouzu T."/>
            <person name="Yoshinaga Y."/>
            <person name="Martin F.M."/>
            <person name="Grigoriev I.V."/>
            <person name="Hibbett D.S."/>
        </authorList>
    </citation>
    <scope>NUCLEOTIDE SEQUENCE [LARGE SCALE GENOMIC DNA]</scope>
    <source>
        <strain evidence="2 3">HHB12733</strain>
    </source>
</reference>
<organism evidence="2 3">
    <name type="scientific">Calocera cornea HHB12733</name>
    <dbReference type="NCBI Taxonomy" id="1353952"/>
    <lineage>
        <taxon>Eukaryota</taxon>
        <taxon>Fungi</taxon>
        <taxon>Dikarya</taxon>
        <taxon>Basidiomycota</taxon>
        <taxon>Agaricomycotina</taxon>
        <taxon>Dacrymycetes</taxon>
        <taxon>Dacrymycetales</taxon>
        <taxon>Dacrymycetaceae</taxon>
        <taxon>Calocera</taxon>
    </lineage>
</organism>